<dbReference type="EMBL" id="JBJUVG010000016">
    <property type="protein sequence ID" value="MFM9414409.1"/>
    <property type="molecule type" value="Genomic_DNA"/>
</dbReference>
<name>A0ABW9H0N1_9FIRM</name>
<evidence type="ECO:0000313" key="2">
    <source>
        <dbReference type="Proteomes" id="UP001631949"/>
    </source>
</evidence>
<dbReference type="Proteomes" id="UP001631949">
    <property type="component" value="Unassembled WGS sequence"/>
</dbReference>
<gene>
    <name evidence="1" type="ORF">ACKQTC_08515</name>
</gene>
<protein>
    <submittedName>
        <fullName evidence="1">Uncharacterized protein</fullName>
    </submittedName>
</protein>
<reference evidence="1 2" key="1">
    <citation type="journal article" date="2016" name="Int. J. Syst. Evol. Microbiol.">
        <title>Peptococcus simiae sp. nov., isolated from rhesus macaque faeces and emended description of the genus Peptococcus.</title>
        <authorList>
            <person name="Shkoporov A.N."/>
            <person name="Efimov B.A."/>
            <person name="Kondova I."/>
            <person name="Ouwerling B."/>
            <person name="Chaplin A.V."/>
            <person name="Shcherbakova V.A."/>
            <person name="Langermans J.A.M."/>
        </authorList>
    </citation>
    <scope>NUCLEOTIDE SEQUENCE [LARGE SCALE GENOMIC DNA]</scope>
    <source>
        <strain evidence="1 2">M108</strain>
    </source>
</reference>
<keyword evidence="2" id="KW-1185">Reference proteome</keyword>
<comment type="caution">
    <text evidence="1">The sequence shown here is derived from an EMBL/GenBank/DDBJ whole genome shotgun (WGS) entry which is preliminary data.</text>
</comment>
<sequence>MSKEMAQGIVDEITERLMQPEAYRGMGEEFALITTAVDEEGNEGVNTNVRCGPFFLMNAIKSLTICLYEDTPDAVLYLLDTLIKQVETREDEEEV</sequence>
<evidence type="ECO:0000313" key="1">
    <source>
        <dbReference type="EMBL" id="MFM9414409.1"/>
    </source>
</evidence>
<dbReference type="RefSeq" id="WP_408978023.1">
    <property type="nucleotide sequence ID" value="NZ_JBJUVG010000016.1"/>
</dbReference>
<proteinExistence type="predicted"/>
<accession>A0ABW9H0N1</accession>
<organism evidence="1 2">
    <name type="scientific">Peptococcus simiae</name>
    <dbReference type="NCBI Taxonomy" id="1643805"/>
    <lineage>
        <taxon>Bacteria</taxon>
        <taxon>Bacillati</taxon>
        <taxon>Bacillota</taxon>
        <taxon>Clostridia</taxon>
        <taxon>Eubacteriales</taxon>
        <taxon>Peptococcaceae</taxon>
        <taxon>Peptococcus</taxon>
    </lineage>
</organism>